<dbReference type="InterPro" id="IPR008893">
    <property type="entry name" value="WGR_domain"/>
</dbReference>
<organism evidence="26 27">
    <name type="scientific">Rasamsonia emersonii (strain ATCC 16479 / CBS 393.64 / IMI 116815)</name>
    <dbReference type="NCBI Taxonomy" id="1408163"/>
    <lineage>
        <taxon>Eukaryota</taxon>
        <taxon>Fungi</taxon>
        <taxon>Dikarya</taxon>
        <taxon>Ascomycota</taxon>
        <taxon>Pezizomycotina</taxon>
        <taxon>Eurotiomycetes</taxon>
        <taxon>Eurotiomycetidae</taxon>
        <taxon>Eurotiales</taxon>
        <taxon>Trichocomaceae</taxon>
        <taxon>Rasamsonia</taxon>
    </lineage>
</organism>
<evidence type="ECO:0000256" key="8">
    <source>
        <dbReference type="ARBA" id="ARBA00022723"/>
    </source>
</evidence>
<dbReference type="SUPFAM" id="SSF142921">
    <property type="entry name" value="WGR domain-like"/>
    <property type="match status" value="1"/>
</dbReference>
<dbReference type="PROSITE" id="PS00131">
    <property type="entry name" value="CARBOXYPEPT_SER_SER"/>
    <property type="match status" value="1"/>
</dbReference>
<dbReference type="PRINTS" id="PR00724">
    <property type="entry name" value="CRBOXYPTASEC"/>
</dbReference>
<dbReference type="GO" id="GO:0008270">
    <property type="term" value="F:zinc ion binding"/>
    <property type="evidence" value="ECO:0007669"/>
    <property type="project" value="UniProtKB-KW"/>
</dbReference>
<evidence type="ECO:0000256" key="21">
    <source>
        <dbReference type="SAM" id="MobiDB-lite"/>
    </source>
</evidence>
<dbReference type="Gene3D" id="1.20.142.10">
    <property type="entry name" value="Poly(ADP-ribose) polymerase, regulatory domain"/>
    <property type="match status" value="1"/>
</dbReference>
<comment type="similarity">
    <text evidence="2">Belongs to the peptidase S10 family.</text>
</comment>
<evidence type="ECO:0000313" key="27">
    <source>
        <dbReference type="Proteomes" id="UP000053958"/>
    </source>
</evidence>
<evidence type="ECO:0000259" key="24">
    <source>
        <dbReference type="PROSITE" id="PS51060"/>
    </source>
</evidence>
<evidence type="ECO:0000259" key="25">
    <source>
        <dbReference type="PROSITE" id="PS51977"/>
    </source>
</evidence>
<dbReference type="PROSITE" id="PS51977">
    <property type="entry name" value="WGR"/>
    <property type="match status" value="1"/>
</dbReference>
<dbReference type="RefSeq" id="XP_013328578.1">
    <property type="nucleotide sequence ID" value="XM_013473124.1"/>
</dbReference>
<dbReference type="PANTHER" id="PTHR10459">
    <property type="entry name" value="DNA LIGASE"/>
    <property type="match status" value="1"/>
</dbReference>
<evidence type="ECO:0000256" key="1">
    <source>
        <dbReference type="ARBA" id="ARBA00004123"/>
    </source>
</evidence>
<comment type="caution">
    <text evidence="26">The sequence shown here is derived from an EMBL/GenBank/DDBJ whole genome shotgun (WGS) entry which is preliminary data.</text>
</comment>
<dbReference type="Pfam" id="PF05406">
    <property type="entry name" value="WGR"/>
    <property type="match status" value="1"/>
</dbReference>
<comment type="catalytic activity">
    <reaction evidence="19">
        <text>NAD(+) + (ADP-D-ribosyl)n-acceptor = nicotinamide + (ADP-D-ribosyl)n+1-acceptor + H(+).</text>
        <dbReference type="EC" id="2.4.2.30"/>
    </reaction>
</comment>
<keyword evidence="8" id="KW-0479">Metal-binding</keyword>
<dbReference type="GO" id="GO:0006508">
    <property type="term" value="P:proteolysis"/>
    <property type="evidence" value="ECO:0007669"/>
    <property type="project" value="UniProtKB-KW"/>
</dbReference>
<dbReference type="InterPro" id="IPR012317">
    <property type="entry name" value="Poly(ADP-ribose)pol_cat_dom"/>
</dbReference>
<protein>
    <recommendedName>
        <fullName evidence="20">Poly [ADP-ribose] polymerase</fullName>
        <shortName evidence="20">PARP</shortName>
        <ecNumber evidence="20">2.4.2.-</ecNumber>
    </recommendedName>
</protein>
<dbReference type="Proteomes" id="UP000053958">
    <property type="component" value="Unassembled WGS sequence"/>
</dbReference>
<evidence type="ECO:0000256" key="14">
    <source>
        <dbReference type="ARBA" id="ARBA00023027"/>
    </source>
</evidence>
<dbReference type="SMART" id="SM00292">
    <property type="entry name" value="BRCT"/>
    <property type="match status" value="1"/>
</dbReference>
<evidence type="ECO:0000256" key="16">
    <source>
        <dbReference type="ARBA" id="ARBA00023180"/>
    </source>
</evidence>
<keyword evidence="16" id="KW-0325">Glycoprotein</keyword>
<feature type="domain" description="PARP catalytic" evidence="23">
    <location>
        <begin position="415"/>
        <end position="656"/>
    </location>
</feature>
<evidence type="ECO:0000259" key="23">
    <source>
        <dbReference type="PROSITE" id="PS51059"/>
    </source>
</evidence>
<dbReference type="GO" id="GO:0016779">
    <property type="term" value="F:nucleotidyltransferase activity"/>
    <property type="evidence" value="ECO:0007669"/>
    <property type="project" value="UniProtKB-KW"/>
</dbReference>
<dbReference type="InterPro" id="IPR018202">
    <property type="entry name" value="Ser_caboxypep_ser_AS"/>
</dbReference>
<dbReference type="GO" id="GO:0005730">
    <property type="term" value="C:nucleolus"/>
    <property type="evidence" value="ECO:0007669"/>
    <property type="project" value="TreeGrafter"/>
</dbReference>
<evidence type="ECO:0000259" key="22">
    <source>
        <dbReference type="PROSITE" id="PS50172"/>
    </source>
</evidence>
<reference evidence="26 27" key="1">
    <citation type="submission" date="2015-04" db="EMBL/GenBank/DDBJ databases">
        <authorList>
            <person name="Heijne W.H."/>
            <person name="Fedorova N.D."/>
            <person name="Nierman W.C."/>
            <person name="Vollebregt A.W."/>
            <person name="Zhao Z."/>
            <person name="Wu L."/>
            <person name="Kumar M."/>
            <person name="Stam H."/>
            <person name="van den Berg M.A."/>
            <person name="Pel H.J."/>
        </authorList>
    </citation>
    <scope>NUCLEOTIDE SEQUENCE [LARGE SCALE GENOMIC DNA]</scope>
    <source>
        <strain evidence="26 27">CBS 393.64</strain>
    </source>
</reference>
<dbReference type="SUPFAM" id="SSF47587">
    <property type="entry name" value="Domain of poly(ADP-ribose) polymerase"/>
    <property type="match status" value="1"/>
</dbReference>
<gene>
    <name evidence="26" type="ORF">T310_4028</name>
</gene>
<name>A0A0F4YVT4_RASE3</name>
<dbReference type="InterPro" id="IPR050800">
    <property type="entry name" value="ARTD/PARP"/>
</dbReference>
<dbReference type="FunFam" id="1.20.142.10:FF:000002">
    <property type="entry name" value="Poly [ADP-ribose] polymerase"/>
    <property type="match status" value="1"/>
</dbReference>
<keyword evidence="15" id="KW-0238">DNA-binding</keyword>
<evidence type="ECO:0000256" key="20">
    <source>
        <dbReference type="RuleBase" id="RU362114"/>
    </source>
</evidence>
<evidence type="ECO:0000256" key="3">
    <source>
        <dbReference type="ARBA" id="ARBA00022645"/>
    </source>
</evidence>
<dbReference type="SMART" id="SM00773">
    <property type="entry name" value="WGR"/>
    <property type="match status" value="1"/>
</dbReference>
<evidence type="ECO:0000256" key="11">
    <source>
        <dbReference type="ARBA" id="ARBA00022771"/>
    </source>
</evidence>
<dbReference type="InterPro" id="IPR004102">
    <property type="entry name" value="Poly(ADP-ribose)pol_reg_dom"/>
</dbReference>
<keyword evidence="11" id="KW-0863">Zinc-finger</keyword>
<dbReference type="InterPro" id="IPR029058">
    <property type="entry name" value="AB_hydrolase_fold"/>
</dbReference>
<evidence type="ECO:0000256" key="9">
    <source>
        <dbReference type="ARBA" id="ARBA00022737"/>
    </source>
</evidence>
<dbReference type="InterPro" id="IPR036930">
    <property type="entry name" value="WGR_dom_sf"/>
</dbReference>
<evidence type="ECO:0000256" key="4">
    <source>
        <dbReference type="ARBA" id="ARBA00022670"/>
    </source>
</evidence>
<dbReference type="Gene3D" id="3.90.228.10">
    <property type="match status" value="1"/>
</dbReference>
<dbReference type="GeneID" id="25316377"/>
<keyword evidence="4" id="KW-0645">Protease</keyword>
<dbReference type="Pfam" id="PF00533">
    <property type="entry name" value="BRCT"/>
    <property type="match status" value="1"/>
</dbReference>
<keyword evidence="13" id="KW-0862">Zinc</keyword>
<dbReference type="CDD" id="cd01437">
    <property type="entry name" value="parp_like"/>
    <property type="match status" value="1"/>
</dbReference>
<dbReference type="PROSITE" id="PS50172">
    <property type="entry name" value="BRCT"/>
    <property type="match status" value="1"/>
</dbReference>
<dbReference type="PROSITE" id="PS51060">
    <property type="entry name" value="PARP_ALPHA_HD"/>
    <property type="match status" value="1"/>
</dbReference>
<comment type="similarity">
    <text evidence="18">Belongs to the ARTD/PARP family.</text>
</comment>
<feature type="domain" description="PARP alpha-helical" evidence="24">
    <location>
        <begin position="280"/>
        <end position="406"/>
    </location>
</feature>
<dbReference type="OrthoDB" id="443318at2759"/>
<dbReference type="Pfam" id="PF00644">
    <property type="entry name" value="PARP"/>
    <property type="match status" value="1"/>
</dbReference>
<keyword evidence="5 20" id="KW-0328">Glycosyltransferase</keyword>
<comment type="subcellular location">
    <subcellularLocation>
        <location evidence="1">Nucleus</location>
    </subcellularLocation>
</comment>
<feature type="region of interest" description="Disordered" evidence="21">
    <location>
        <begin position="257"/>
        <end position="281"/>
    </location>
</feature>
<dbReference type="MEROPS" id="S10.016"/>
<dbReference type="STRING" id="1408163.A0A0F4YVT4"/>
<keyword evidence="9" id="KW-0677">Repeat</keyword>
<proteinExistence type="inferred from homology"/>
<dbReference type="GO" id="GO:0006302">
    <property type="term" value="P:double-strand break repair"/>
    <property type="evidence" value="ECO:0007669"/>
    <property type="project" value="TreeGrafter"/>
</dbReference>
<dbReference type="FunFam" id="2.20.140.10:FF:000001">
    <property type="entry name" value="Poly [ADP-ribose] polymerase"/>
    <property type="match status" value="1"/>
</dbReference>
<evidence type="ECO:0000256" key="19">
    <source>
        <dbReference type="ARBA" id="ARBA00033987"/>
    </source>
</evidence>
<evidence type="ECO:0000256" key="17">
    <source>
        <dbReference type="ARBA" id="ARBA00023242"/>
    </source>
</evidence>
<feature type="domain" description="WGR" evidence="25">
    <location>
        <begin position="150"/>
        <end position="246"/>
    </location>
</feature>
<dbReference type="Gene3D" id="3.40.50.10190">
    <property type="entry name" value="BRCT domain"/>
    <property type="match status" value="1"/>
</dbReference>
<dbReference type="GO" id="GO:0003950">
    <property type="term" value="F:NAD+ poly-ADP-ribosyltransferase activity"/>
    <property type="evidence" value="ECO:0007669"/>
    <property type="project" value="UniProtKB-UniRule"/>
</dbReference>
<dbReference type="EC" id="2.4.2.-" evidence="20"/>
<dbReference type="PROSITE" id="PS51059">
    <property type="entry name" value="PARP_CATALYTIC"/>
    <property type="match status" value="1"/>
</dbReference>
<evidence type="ECO:0000256" key="12">
    <source>
        <dbReference type="ARBA" id="ARBA00022801"/>
    </source>
</evidence>
<dbReference type="EMBL" id="LASV01000163">
    <property type="protein sequence ID" value="KKA21966.1"/>
    <property type="molecule type" value="Genomic_DNA"/>
</dbReference>
<keyword evidence="17" id="KW-0539">Nucleus</keyword>
<dbReference type="Pfam" id="PF00450">
    <property type="entry name" value="Peptidase_S10"/>
    <property type="match status" value="1"/>
</dbReference>
<keyword evidence="12" id="KW-0378">Hydrolase</keyword>
<feature type="domain" description="BRCT" evidence="22">
    <location>
        <begin position="1"/>
        <end position="83"/>
    </location>
</feature>
<dbReference type="Gene3D" id="2.20.140.10">
    <property type="entry name" value="WGR domain"/>
    <property type="match status" value="1"/>
</dbReference>
<dbReference type="InterPro" id="IPR001357">
    <property type="entry name" value="BRCT_dom"/>
</dbReference>
<evidence type="ECO:0000256" key="6">
    <source>
        <dbReference type="ARBA" id="ARBA00022679"/>
    </source>
</evidence>
<dbReference type="GO" id="GO:0004185">
    <property type="term" value="F:serine-type carboxypeptidase activity"/>
    <property type="evidence" value="ECO:0007669"/>
    <property type="project" value="InterPro"/>
</dbReference>
<dbReference type="InterPro" id="IPR036420">
    <property type="entry name" value="BRCT_dom_sf"/>
</dbReference>
<dbReference type="InterPro" id="IPR036616">
    <property type="entry name" value="Poly(ADP-ribose)pol_reg_dom_sf"/>
</dbReference>
<keyword evidence="10" id="KW-0013">ADP-ribosylation</keyword>
<dbReference type="FunFam" id="3.90.228.10:FF:000002">
    <property type="entry name" value="Poly [ADP-ribose] polymerase"/>
    <property type="match status" value="1"/>
</dbReference>
<dbReference type="Pfam" id="PF02877">
    <property type="entry name" value="PARP_reg"/>
    <property type="match status" value="1"/>
</dbReference>
<dbReference type="PANTHER" id="PTHR10459:SF60">
    <property type="entry name" value="POLY [ADP-RIBOSE] POLYMERASE 2"/>
    <property type="match status" value="1"/>
</dbReference>
<keyword evidence="14 20" id="KW-0520">NAD</keyword>
<keyword evidence="6 20" id="KW-0808">Transferase</keyword>
<dbReference type="InterPro" id="IPR001563">
    <property type="entry name" value="Peptidase_S10"/>
</dbReference>
<dbReference type="CDD" id="cd07997">
    <property type="entry name" value="WGR_PARP"/>
    <property type="match status" value="1"/>
</dbReference>
<keyword evidence="3" id="KW-0121">Carboxypeptidase</keyword>
<keyword evidence="27" id="KW-1185">Reference proteome</keyword>
<feature type="compositionally biased region" description="Basic and acidic residues" evidence="21">
    <location>
        <begin position="270"/>
        <end position="281"/>
    </location>
</feature>
<dbReference type="GO" id="GO:0003677">
    <property type="term" value="F:DNA binding"/>
    <property type="evidence" value="ECO:0007669"/>
    <property type="project" value="UniProtKB-KW"/>
</dbReference>
<evidence type="ECO:0000256" key="7">
    <source>
        <dbReference type="ARBA" id="ARBA00022695"/>
    </source>
</evidence>
<evidence type="ECO:0000256" key="13">
    <source>
        <dbReference type="ARBA" id="ARBA00022833"/>
    </source>
</evidence>
<dbReference type="GO" id="GO:1990404">
    <property type="term" value="F:NAD+-protein mono-ADP-ribosyltransferase activity"/>
    <property type="evidence" value="ECO:0007669"/>
    <property type="project" value="TreeGrafter"/>
</dbReference>
<evidence type="ECO:0000256" key="2">
    <source>
        <dbReference type="ARBA" id="ARBA00009431"/>
    </source>
</evidence>
<accession>A0A0F4YVT4</accession>
<feature type="compositionally biased region" description="Basic and acidic residues" evidence="21">
    <location>
        <begin position="89"/>
        <end position="99"/>
    </location>
</feature>
<sequence>MAPSTFKGLVVVASGTFPGYKQADLKKIVEDNGGCFSSKVTDECTHLVSTQKEVDNNGTKISLDWLLDSEKAKKRLSEKKYLFGPTKDVKDASDADASKNENGSSKKRSLADTFDGDEQLPNKKQRDRQKAKSKDLKVEVDECFRFHNGGVEVYIDDSGLIWDATLNQTNAAYNNNKFYRIQLLKNKFSDEYNTWTRWGRVGEDGQSALLGNNTLDMAKRHFEKKFRDKTGLSWADRLAPPKSGKYAFVERNYEESDSEDEKATKKKAKKETEEERKHVESKLPEKVQQLIAFIFNQQYFHNAMAQMSYDANKLPLGKLSKRTLQTGFQILKDLSELINDQSLATSKYGKSYLAATEELSNRYFTIIPHDFGRNRPPVINTPNLIKKEVDLLESLTDMEIANSIVKESKDDEMVHVLDRQFQGLKLREMTPLDHKSTEFQELEDYLMKSHGSTHHIRFKVQDIFRIEREGENERFMKSPYANIKNSNRRLLWHGSRSTNYGGILSQGLRIAPPEAPVTGYMFGKGVYFADISSKSANYCWASQSGKIGLLLLCDVELGDPMLELDQANYNAGEDAKAQGCLATLGRGSLVPQGWKDAGCVHPNLKGVLMPDTSVPPGPSGNNGSLIYNEYIVYDVAQIRQRNRVLPLYLGRLGQLCNGGCLGLIFWEIPGKSYFVTARGTEQVPICAGLGTQALAAAVAELGSIVAAGLAGAVLAQYFPPSPEGLTVVKSNVTKGVSISYKEPTQPGICETTEGVKSYSGYVSLPNNTLANVGVDQPYPINIFFWFFESRHDPANSPLSIWMNGGPGASSLMGLFQENGPCKVNPDSNSTYLNPFSWNNYANILYIDQPNQVGFSYDVPMNGTYDQVSSLQLVDDFPDGSVPTQNNTFYVGTFPSMNYKTTANGTENAARAFWEFAQIWFTEFPEYKPNDDRVSIWAESYGGHYGPSFTAFFQEQNEKIANGTLQADGELHYIHLDTLGIINGCIDRLMQDWSYPQIAYNNTYYIEAMSEILYITTMDAWNRPGGCKDLLKHCRALAAENDPNAFGNNATVNDACAYAAIWCTTNVEGPYVENSDRSYYDIAHPSRDPFPPSYFLGFLNRHWVQGALGVPINFTEEIPSVYSAFGLTGDIARPDLLGYLDDLAYILESGIKVTLVYGDRDYACNWIGGEKVSLEVNYTGADNFRSAGYANLQTNSSYVGGQVRQYGNFSFTRVYEAGHQVPAYQPETAYQIFNRSLSNLDIATGKISTIENPTYKTEGPSTTWDIKNEIPPMPAPTCYILALKETCTDDQAQSVINGSALVRDYIVVDGNSQDLFFPNGTVKRVDIPHLFQL</sequence>
<dbReference type="SUPFAM" id="SSF53474">
    <property type="entry name" value="alpha/beta-Hydrolases"/>
    <property type="match status" value="1"/>
</dbReference>
<keyword evidence="7" id="KW-0548">Nucleotidyltransferase</keyword>
<evidence type="ECO:0000313" key="26">
    <source>
        <dbReference type="EMBL" id="KKA21966.1"/>
    </source>
</evidence>
<evidence type="ECO:0000256" key="15">
    <source>
        <dbReference type="ARBA" id="ARBA00023125"/>
    </source>
</evidence>
<evidence type="ECO:0000256" key="10">
    <source>
        <dbReference type="ARBA" id="ARBA00022765"/>
    </source>
</evidence>
<dbReference type="SUPFAM" id="SSF56399">
    <property type="entry name" value="ADP-ribosylation"/>
    <property type="match status" value="1"/>
</dbReference>
<dbReference type="SUPFAM" id="SSF52113">
    <property type="entry name" value="BRCT domain"/>
    <property type="match status" value="1"/>
</dbReference>
<evidence type="ECO:0000256" key="5">
    <source>
        <dbReference type="ARBA" id="ARBA00022676"/>
    </source>
</evidence>
<evidence type="ECO:0000256" key="18">
    <source>
        <dbReference type="ARBA" id="ARBA00024347"/>
    </source>
</evidence>
<feature type="region of interest" description="Disordered" evidence="21">
    <location>
        <begin position="89"/>
        <end position="133"/>
    </location>
</feature>
<dbReference type="Gene3D" id="3.40.50.1820">
    <property type="entry name" value="alpha/beta hydrolase"/>
    <property type="match status" value="1"/>
</dbReference>
<dbReference type="GO" id="GO:0070212">
    <property type="term" value="P:protein poly-ADP-ribosylation"/>
    <property type="evidence" value="ECO:0007669"/>
    <property type="project" value="TreeGrafter"/>
</dbReference>